<dbReference type="EC" id="2.7.7.18" evidence="11"/>
<dbReference type="PANTHER" id="PTHR39321">
    <property type="entry name" value="NICOTINATE-NUCLEOTIDE ADENYLYLTRANSFERASE-RELATED"/>
    <property type="match status" value="1"/>
</dbReference>
<keyword evidence="5 11" id="KW-0808">Transferase</keyword>
<dbReference type="SUPFAM" id="SSF52374">
    <property type="entry name" value="Nucleotidylyl transferase"/>
    <property type="match status" value="1"/>
</dbReference>
<evidence type="ECO:0000256" key="8">
    <source>
        <dbReference type="ARBA" id="ARBA00022840"/>
    </source>
</evidence>
<dbReference type="Gene3D" id="3.40.50.620">
    <property type="entry name" value="HUPs"/>
    <property type="match status" value="1"/>
</dbReference>
<accession>A0ABR6XH11</accession>
<keyword evidence="8 11" id="KW-0067">ATP-binding</keyword>
<comment type="pathway">
    <text evidence="2 11">Cofactor biosynthesis; NAD(+) biosynthesis; deamido-NAD(+) from nicotinate D-ribonucleotide: step 1/1.</text>
</comment>
<dbReference type="EMBL" id="JACOFT010000004">
    <property type="protein sequence ID" value="MBC3812199.1"/>
    <property type="molecule type" value="Genomic_DNA"/>
</dbReference>
<proteinExistence type="inferred from homology"/>
<dbReference type="InterPro" id="IPR014729">
    <property type="entry name" value="Rossmann-like_a/b/a_fold"/>
</dbReference>
<name>A0ABR6XH11_9BURK</name>
<reference evidence="13 14" key="1">
    <citation type="submission" date="2020-08" db="EMBL/GenBank/DDBJ databases">
        <title>Novel species isolated from subtropical streams in China.</title>
        <authorList>
            <person name="Lu H."/>
        </authorList>
    </citation>
    <scope>NUCLEOTIDE SEQUENCE [LARGE SCALE GENOMIC DNA]</scope>
    <source>
        <strain evidence="13 14">CCTCC AB 2015119</strain>
    </source>
</reference>
<keyword evidence="14" id="KW-1185">Reference proteome</keyword>
<feature type="domain" description="Cytidyltransferase-like" evidence="12">
    <location>
        <begin position="13"/>
        <end position="195"/>
    </location>
</feature>
<organism evidence="13 14">
    <name type="scientific">Undibacterium aquatile</name>
    <dbReference type="NCBI Taxonomy" id="1537398"/>
    <lineage>
        <taxon>Bacteria</taxon>
        <taxon>Pseudomonadati</taxon>
        <taxon>Pseudomonadota</taxon>
        <taxon>Betaproteobacteria</taxon>
        <taxon>Burkholderiales</taxon>
        <taxon>Oxalobacteraceae</taxon>
        <taxon>Undibacterium</taxon>
    </lineage>
</organism>
<evidence type="ECO:0000313" key="13">
    <source>
        <dbReference type="EMBL" id="MBC3812199.1"/>
    </source>
</evidence>
<gene>
    <name evidence="11" type="primary">nadD</name>
    <name evidence="13" type="ORF">H8K26_12165</name>
</gene>
<comment type="catalytic activity">
    <reaction evidence="10 11">
        <text>nicotinate beta-D-ribonucleotide + ATP + H(+) = deamido-NAD(+) + diphosphate</text>
        <dbReference type="Rhea" id="RHEA:22860"/>
        <dbReference type="ChEBI" id="CHEBI:15378"/>
        <dbReference type="ChEBI" id="CHEBI:30616"/>
        <dbReference type="ChEBI" id="CHEBI:33019"/>
        <dbReference type="ChEBI" id="CHEBI:57502"/>
        <dbReference type="ChEBI" id="CHEBI:58437"/>
        <dbReference type="EC" id="2.7.7.18"/>
    </reaction>
</comment>
<evidence type="ECO:0000256" key="3">
    <source>
        <dbReference type="ARBA" id="ARBA00009014"/>
    </source>
</evidence>
<keyword evidence="7 11" id="KW-0547">Nucleotide-binding</keyword>
<dbReference type="Proteomes" id="UP000637632">
    <property type="component" value="Unassembled WGS sequence"/>
</dbReference>
<evidence type="ECO:0000256" key="10">
    <source>
        <dbReference type="ARBA" id="ARBA00048721"/>
    </source>
</evidence>
<evidence type="ECO:0000256" key="6">
    <source>
        <dbReference type="ARBA" id="ARBA00022695"/>
    </source>
</evidence>
<comment type="similarity">
    <text evidence="3 11">Belongs to the NadD family.</text>
</comment>
<evidence type="ECO:0000256" key="5">
    <source>
        <dbReference type="ARBA" id="ARBA00022679"/>
    </source>
</evidence>
<comment type="caution">
    <text evidence="13">The sequence shown here is derived from an EMBL/GenBank/DDBJ whole genome shotgun (WGS) entry which is preliminary data.</text>
</comment>
<dbReference type="NCBIfam" id="TIGR00125">
    <property type="entry name" value="cyt_tran_rel"/>
    <property type="match status" value="1"/>
</dbReference>
<protein>
    <recommendedName>
        <fullName evidence="11">Probable nicotinate-nucleotide adenylyltransferase</fullName>
        <ecNumber evidence="11">2.7.7.18</ecNumber>
    </recommendedName>
    <alternativeName>
        <fullName evidence="11">Deamido-NAD(+) diphosphorylase</fullName>
    </alternativeName>
    <alternativeName>
        <fullName evidence="11">Deamido-NAD(+) pyrophosphorylase</fullName>
    </alternativeName>
    <alternativeName>
        <fullName evidence="11">Nicotinate mononucleotide adenylyltransferase</fullName>
        <shortName evidence="11">NaMN adenylyltransferase</shortName>
    </alternativeName>
</protein>
<dbReference type="NCBIfam" id="NF000839">
    <property type="entry name" value="PRK00071.1-1"/>
    <property type="match status" value="1"/>
</dbReference>
<keyword evidence="6 11" id="KW-0548">Nucleotidyltransferase</keyword>
<dbReference type="InterPro" id="IPR005248">
    <property type="entry name" value="NadD/NMNAT"/>
</dbReference>
<keyword evidence="9 11" id="KW-0520">NAD</keyword>
<evidence type="ECO:0000256" key="1">
    <source>
        <dbReference type="ARBA" id="ARBA00002324"/>
    </source>
</evidence>
<keyword evidence="4 11" id="KW-0662">Pyridine nucleotide biosynthesis</keyword>
<evidence type="ECO:0000256" key="4">
    <source>
        <dbReference type="ARBA" id="ARBA00022642"/>
    </source>
</evidence>
<evidence type="ECO:0000256" key="2">
    <source>
        <dbReference type="ARBA" id="ARBA00005019"/>
    </source>
</evidence>
<dbReference type="RefSeq" id="WP_190479862.1">
    <property type="nucleotide sequence ID" value="NZ_JACOFT010000004.1"/>
</dbReference>
<dbReference type="CDD" id="cd02165">
    <property type="entry name" value="NMNAT"/>
    <property type="match status" value="1"/>
</dbReference>
<evidence type="ECO:0000313" key="14">
    <source>
        <dbReference type="Proteomes" id="UP000637632"/>
    </source>
</evidence>
<dbReference type="Pfam" id="PF01467">
    <property type="entry name" value="CTP_transf_like"/>
    <property type="match status" value="1"/>
</dbReference>
<dbReference type="PANTHER" id="PTHR39321:SF3">
    <property type="entry name" value="PHOSPHOPANTETHEINE ADENYLYLTRANSFERASE"/>
    <property type="match status" value="1"/>
</dbReference>
<dbReference type="GO" id="GO:0004515">
    <property type="term" value="F:nicotinate-nucleotide adenylyltransferase activity"/>
    <property type="evidence" value="ECO:0007669"/>
    <property type="project" value="UniProtKB-EC"/>
</dbReference>
<dbReference type="NCBIfam" id="TIGR00482">
    <property type="entry name" value="nicotinate (nicotinamide) nucleotide adenylyltransferase"/>
    <property type="match status" value="1"/>
</dbReference>
<sequence>MGLSSKNPYCALVLGGSFDPVHTGHIALAKHLCDVLKPDELRIIPAGQPWQKSALTATSEQRVSMLKLAFEEWSGCKLIIDEQEIRRAEAHIASYTIETLRELRTELGAQASICFAMGADQLLNLHTWHQWKDLFGVAHLCAASRPGFDISLACPEVTKEWQERMISPEEMRASAAGGTYLDSSLAIDVSATQLRKELKQHNPTIRLLVTHKVLDYIQQHSIYQNNGY</sequence>
<dbReference type="InterPro" id="IPR004821">
    <property type="entry name" value="Cyt_trans-like"/>
</dbReference>
<evidence type="ECO:0000256" key="7">
    <source>
        <dbReference type="ARBA" id="ARBA00022741"/>
    </source>
</evidence>
<dbReference type="HAMAP" id="MF_00244">
    <property type="entry name" value="NaMN_adenylyltr"/>
    <property type="match status" value="1"/>
</dbReference>
<evidence type="ECO:0000256" key="11">
    <source>
        <dbReference type="HAMAP-Rule" id="MF_00244"/>
    </source>
</evidence>
<dbReference type="NCBIfam" id="NF005410">
    <property type="entry name" value="PRK06973.1"/>
    <property type="match status" value="1"/>
</dbReference>
<evidence type="ECO:0000256" key="9">
    <source>
        <dbReference type="ARBA" id="ARBA00023027"/>
    </source>
</evidence>
<comment type="function">
    <text evidence="1 11">Catalyzes the reversible adenylation of nicotinate mononucleotide (NaMN) to nicotinic acid adenine dinucleotide (NaAD).</text>
</comment>
<evidence type="ECO:0000259" key="12">
    <source>
        <dbReference type="Pfam" id="PF01467"/>
    </source>
</evidence>